<evidence type="ECO:0000313" key="3">
    <source>
        <dbReference type="Proteomes" id="UP001187192"/>
    </source>
</evidence>
<name>A0AA88E1W2_FICCA</name>
<dbReference type="EMBL" id="BTGU01000334">
    <property type="protein sequence ID" value="GMN66527.1"/>
    <property type="molecule type" value="Genomic_DNA"/>
</dbReference>
<accession>A0AA88E1W2</accession>
<dbReference type="Proteomes" id="UP001187192">
    <property type="component" value="Unassembled WGS sequence"/>
</dbReference>
<dbReference type="AlphaFoldDB" id="A0AA88E1W2"/>
<gene>
    <name evidence="2" type="ORF">TIFTF001_035592</name>
</gene>
<dbReference type="Gramene" id="FCD_00038103-RA">
    <property type="protein sequence ID" value="FCD_00038103-RA:cds"/>
    <property type="gene ID" value="FCD_00038103"/>
</dbReference>
<comment type="caution">
    <text evidence="2">The sequence shown here is derived from an EMBL/GenBank/DDBJ whole genome shotgun (WGS) entry which is preliminary data.</text>
</comment>
<protein>
    <submittedName>
        <fullName evidence="2">Uncharacterized protein</fullName>
    </submittedName>
</protein>
<keyword evidence="3" id="KW-1185">Reference proteome</keyword>
<feature type="region of interest" description="Disordered" evidence="1">
    <location>
        <begin position="60"/>
        <end position="99"/>
    </location>
</feature>
<evidence type="ECO:0000256" key="1">
    <source>
        <dbReference type="SAM" id="MobiDB-lite"/>
    </source>
</evidence>
<organism evidence="2 3">
    <name type="scientific">Ficus carica</name>
    <name type="common">Common fig</name>
    <dbReference type="NCBI Taxonomy" id="3494"/>
    <lineage>
        <taxon>Eukaryota</taxon>
        <taxon>Viridiplantae</taxon>
        <taxon>Streptophyta</taxon>
        <taxon>Embryophyta</taxon>
        <taxon>Tracheophyta</taxon>
        <taxon>Spermatophyta</taxon>
        <taxon>Magnoliopsida</taxon>
        <taxon>eudicotyledons</taxon>
        <taxon>Gunneridae</taxon>
        <taxon>Pentapetalae</taxon>
        <taxon>rosids</taxon>
        <taxon>fabids</taxon>
        <taxon>Rosales</taxon>
        <taxon>Moraceae</taxon>
        <taxon>Ficeae</taxon>
        <taxon>Ficus</taxon>
    </lineage>
</organism>
<evidence type="ECO:0000313" key="2">
    <source>
        <dbReference type="EMBL" id="GMN66527.1"/>
    </source>
</evidence>
<sequence length="99" mass="11207">MLSGSSLGTNEKEILKTVLGSRRRHTKGPSMQIPPELQQWIANQFAETLRIMTHVSRMDPTFRSNYSTSPLSLVPPSQPQNQVEEEDDEQAEDPKNLDD</sequence>
<reference evidence="2" key="1">
    <citation type="submission" date="2023-07" db="EMBL/GenBank/DDBJ databases">
        <title>draft genome sequence of fig (Ficus carica).</title>
        <authorList>
            <person name="Takahashi T."/>
            <person name="Nishimura K."/>
        </authorList>
    </citation>
    <scope>NUCLEOTIDE SEQUENCE</scope>
</reference>
<proteinExistence type="predicted"/>